<keyword evidence="1" id="KW-0812">Transmembrane</keyword>
<dbReference type="STRING" id="1891926.Fuma_03283"/>
<dbReference type="Proteomes" id="UP000187735">
    <property type="component" value="Chromosome"/>
</dbReference>
<keyword evidence="1" id="KW-0472">Membrane</keyword>
<evidence type="ECO:0000313" key="3">
    <source>
        <dbReference type="Proteomes" id="UP000187735"/>
    </source>
</evidence>
<feature type="transmembrane region" description="Helical" evidence="1">
    <location>
        <begin position="42"/>
        <end position="63"/>
    </location>
</feature>
<dbReference type="EMBL" id="CP017641">
    <property type="protein sequence ID" value="APZ93665.1"/>
    <property type="molecule type" value="Genomic_DNA"/>
</dbReference>
<gene>
    <name evidence="2" type="ORF">Fuma_03283</name>
</gene>
<reference evidence="2 3" key="1">
    <citation type="journal article" date="2016" name="Front. Microbiol.">
        <title>Fuerstia marisgermanicae gen. nov., sp. nov., an Unusual Member of the Phylum Planctomycetes from the German Wadden Sea.</title>
        <authorList>
            <person name="Kohn T."/>
            <person name="Heuer A."/>
            <person name="Jogler M."/>
            <person name="Vollmers J."/>
            <person name="Boedeker C."/>
            <person name="Bunk B."/>
            <person name="Rast P."/>
            <person name="Borchert D."/>
            <person name="Glockner I."/>
            <person name="Freese H.M."/>
            <person name="Klenk H.P."/>
            <person name="Overmann J."/>
            <person name="Kaster A.K."/>
            <person name="Rohde M."/>
            <person name="Wiegand S."/>
            <person name="Jogler C."/>
        </authorList>
    </citation>
    <scope>NUCLEOTIDE SEQUENCE [LARGE SCALE GENOMIC DNA]</scope>
    <source>
        <strain evidence="2 3">NH11</strain>
    </source>
</reference>
<keyword evidence="3" id="KW-1185">Reference proteome</keyword>
<dbReference type="AlphaFoldDB" id="A0A1P8WHY5"/>
<sequence length="99" mass="11236">MTQRSSFQCVSASRTHFPNVGGAGRPACRLALRAGDVVKTKAPALFAFGAGASGRICGVWFLFRCRLHQFRTKEKYYAAEMRRQRWTQLLDLLPTMTYF</sequence>
<evidence type="ECO:0000256" key="1">
    <source>
        <dbReference type="SAM" id="Phobius"/>
    </source>
</evidence>
<accession>A0A1P8WHY5</accession>
<evidence type="ECO:0000313" key="2">
    <source>
        <dbReference type="EMBL" id="APZ93665.1"/>
    </source>
</evidence>
<proteinExistence type="predicted"/>
<protein>
    <submittedName>
        <fullName evidence="2">Uncharacterized protein</fullName>
    </submittedName>
</protein>
<name>A0A1P8WHY5_9PLAN</name>
<keyword evidence="1" id="KW-1133">Transmembrane helix</keyword>
<dbReference type="KEGG" id="fmr:Fuma_03283"/>
<organism evidence="2 3">
    <name type="scientific">Fuerstiella marisgermanici</name>
    <dbReference type="NCBI Taxonomy" id="1891926"/>
    <lineage>
        <taxon>Bacteria</taxon>
        <taxon>Pseudomonadati</taxon>
        <taxon>Planctomycetota</taxon>
        <taxon>Planctomycetia</taxon>
        <taxon>Planctomycetales</taxon>
        <taxon>Planctomycetaceae</taxon>
        <taxon>Fuerstiella</taxon>
    </lineage>
</organism>